<feature type="region of interest" description="Disordered" evidence="2">
    <location>
        <begin position="752"/>
        <end position="782"/>
    </location>
</feature>
<comment type="caution">
    <text evidence="3">The sequence shown here is derived from an EMBL/GenBank/DDBJ whole genome shotgun (WGS) entry which is preliminary data.</text>
</comment>
<evidence type="ECO:0000256" key="2">
    <source>
        <dbReference type="SAM" id="MobiDB-lite"/>
    </source>
</evidence>
<feature type="compositionally biased region" description="Polar residues" evidence="2">
    <location>
        <begin position="969"/>
        <end position="981"/>
    </location>
</feature>
<name>A0A9W8H1F5_9FUNG</name>
<feature type="compositionally biased region" description="Low complexity" evidence="2">
    <location>
        <begin position="222"/>
        <end position="231"/>
    </location>
</feature>
<accession>A0A9W8H1F5</accession>
<reference evidence="3" key="1">
    <citation type="submission" date="2022-07" db="EMBL/GenBank/DDBJ databases">
        <title>Phylogenomic reconstructions and comparative analyses of Kickxellomycotina fungi.</title>
        <authorList>
            <person name="Reynolds N.K."/>
            <person name="Stajich J.E."/>
            <person name="Barry K."/>
            <person name="Grigoriev I.V."/>
            <person name="Crous P."/>
            <person name="Smith M.E."/>
        </authorList>
    </citation>
    <scope>NUCLEOTIDE SEQUENCE</scope>
    <source>
        <strain evidence="3">BCRC 34297</strain>
    </source>
</reference>
<feature type="region of interest" description="Disordered" evidence="2">
    <location>
        <begin position="68"/>
        <end position="115"/>
    </location>
</feature>
<feature type="region of interest" description="Disordered" evidence="2">
    <location>
        <begin position="1"/>
        <end position="56"/>
    </location>
</feature>
<organism evidence="3 4">
    <name type="scientific">Coemansia pectinata</name>
    <dbReference type="NCBI Taxonomy" id="1052879"/>
    <lineage>
        <taxon>Eukaryota</taxon>
        <taxon>Fungi</taxon>
        <taxon>Fungi incertae sedis</taxon>
        <taxon>Zoopagomycota</taxon>
        <taxon>Kickxellomycotina</taxon>
        <taxon>Kickxellomycetes</taxon>
        <taxon>Kickxellales</taxon>
        <taxon>Kickxellaceae</taxon>
        <taxon>Coemansia</taxon>
    </lineage>
</organism>
<keyword evidence="4" id="KW-1185">Reference proteome</keyword>
<feature type="compositionally biased region" description="Polar residues" evidence="2">
    <location>
        <begin position="232"/>
        <end position="252"/>
    </location>
</feature>
<feature type="region of interest" description="Disordered" evidence="2">
    <location>
        <begin position="455"/>
        <end position="480"/>
    </location>
</feature>
<gene>
    <name evidence="3" type="ORF">GGI19_002883</name>
</gene>
<evidence type="ECO:0000313" key="4">
    <source>
        <dbReference type="Proteomes" id="UP001140011"/>
    </source>
</evidence>
<evidence type="ECO:0000313" key="3">
    <source>
        <dbReference type="EMBL" id="KAJ2753785.1"/>
    </source>
</evidence>
<feature type="compositionally biased region" description="Low complexity" evidence="2">
    <location>
        <begin position="956"/>
        <end position="968"/>
    </location>
</feature>
<dbReference type="EMBL" id="JANBUH010000162">
    <property type="protein sequence ID" value="KAJ2753785.1"/>
    <property type="molecule type" value="Genomic_DNA"/>
</dbReference>
<evidence type="ECO:0000256" key="1">
    <source>
        <dbReference type="SAM" id="Coils"/>
    </source>
</evidence>
<feature type="compositionally biased region" description="Low complexity" evidence="2">
    <location>
        <begin position="45"/>
        <end position="56"/>
    </location>
</feature>
<feature type="region of interest" description="Disordered" evidence="2">
    <location>
        <begin position="947"/>
        <end position="981"/>
    </location>
</feature>
<protein>
    <submittedName>
        <fullName evidence="3">Uncharacterized protein</fullName>
    </submittedName>
</protein>
<proteinExistence type="predicted"/>
<keyword evidence="1" id="KW-0175">Coiled coil</keyword>
<feature type="coiled-coil region" evidence="1">
    <location>
        <begin position="827"/>
        <end position="854"/>
    </location>
</feature>
<dbReference type="Proteomes" id="UP001140011">
    <property type="component" value="Unassembled WGS sequence"/>
</dbReference>
<dbReference type="OrthoDB" id="5592111at2759"/>
<sequence length="995" mass="107159">MLKAFSKVFHKSQGPHDEQPAEAAPDAHQSQAKQPVKRTLERRQASASGHDAAGAAGVLNLTSPRRNAAEVGAGGAHVQTPALGPIASPAKRTSVQQRPEHNPLQPRLHLKGPAPGVDGRFALTADNIEWHLRLIPPMKESKYDWIVRYVQEQQQNVAAAAAEPSQNQRDIESSMLMTGQMQYEYVGPNYLDHRAVAAAHQQQQLQLQMMHAPVHPRAHISNGNGNVNNNNHSQHQFPPPIQQSLTNNTNTTGNVAQREADMLPPDNEEDDNTPLAAINTSLSPRPQPTLPKLQPTSLSIGHVSCLDKYMTGSLNDPLPEPVSPTRGARLSLMSFQSNMAVNMDTPDIHAISRSHSISNPQSASILDSNYRATPVARSPTGHDSGPPLFSANPIAARQLSCPVSTGSNRPSLNIVSRSRQNQKLDDEVSDDEGDNEPLLLQRPSTVNVLLSADGKKNARAPSIQSKPAAHVLSDAESEPTPALRVVNQVSSHDSDESADGRDLGDMQVVPRIPLLASGGYDDEEDDKPLMRLTERVDKRPPPFLNVNTSVGRPSIASYNYSHNSPDDDDNRPLSSLMVLAQSAADDLGGSLPLPAPRHVIDPDAVVNISDIINETVTPPRTSLGERPTSPLISTGSTRKHSLLLHAFHPGGQGSETTGGAVAGGTDLIEPSLSEMSSAVNNARSAIPLKRRSNLSSGCSGQPAMRGSIATNRTSSLPQSLKLVTDNPDPILINQQQQQHHQLVSYSFDASEAIGEGSGENDDGELSLGNSADSSSKRRQDASRALAILESGQADSTSKPPWAMNRAHSASALSLASSRRAPRGSMLGQQLTDELHMLRDNLARSRREYEKAERRSWQVGDPSAVQQPWVRHENTMSDTALPQKLSSLRPDSANGQGGDINEVATQDETTKVPSPWSYVDKQRPMSTQQLRASKWFGKGSSSRVFHARQQSKDDVTAAAAVQPASPQSVHSTSLSSRISNQLGKLKRSFKHGAVGS</sequence>
<feature type="region of interest" description="Disordered" evidence="2">
    <location>
        <begin position="401"/>
        <end position="438"/>
    </location>
</feature>
<feature type="region of interest" description="Disordered" evidence="2">
    <location>
        <begin position="691"/>
        <end position="713"/>
    </location>
</feature>
<feature type="region of interest" description="Disordered" evidence="2">
    <location>
        <begin position="222"/>
        <end position="252"/>
    </location>
</feature>
<feature type="compositionally biased region" description="Polar residues" evidence="2">
    <location>
        <begin position="401"/>
        <end position="421"/>
    </location>
</feature>
<dbReference type="AlphaFoldDB" id="A0A9W8H1F5"/>